<name>A0A1F6ANT5_9BACT</name>
<protein>
    <recommendedName>
        <fullName evidence="3">Hydrogenase maturation protease</fullName>
    </recommendedName>
</protein>
<reference evidence="1 2" key="1">
    <citation type="journal article" date="2016" name="Nat. Commun.">
        <title>Thousands of microbial genomes shed light on interconnected biogeochemical processes in an aquifer system.</title>
        <authorList>
            <person name="Anantharaman K."/>
            <person name="Brown C.T."/>
            <person name="Hug L.A."/>
            <person name="Sharon I."/>
            <person name="Castelle C.J."/>
            <person name="Probst A.J."/>
            <person name="Thomas B.C."/>
            <person name="Singh A."/>
            <person name="Wilkins M.J."/>
            <person name="Karaoz U."/>
            <person name="Brodie E.L."/>
            <person name="Williams K.H."/>
            <person name="Hubbard S.S."/>
            <person name="Banfield J.F."/>
        </authorList>
    </citation>
    <scope>NUCLEOTIDE SEQUENCE [LARGE SCALE GENOMIC DNA]</scope>
</reference>
<comment type="caution">
    <text evidence="1">The sequence shown here is derived from an EMBL/GenBank/DDBJ whole genome shotgun (WGS) entry which is preliminary data.</text>
</comment>
<dbReference type="Proteomes" id="UP000176609">
    <property type="component" value="Unassembled WGS sequence"/>
</dbReference>
<evidence type="ECO:0000313" key="1">
    <source>
        <dbReference type="EMBL" id="OGG26356.1"/>
    </source>
</evidence>
<gene>
    <name evidence="1" type="ORF">A2960_03425</name>
</gene>
<evidence type="ECO:0000313" key="2">
    <source>
        <dbReference type="Proteomes" id="UP000176609"/>
    </source>
</evidence>
<proteinExistence type="predicted"/>
<evidence type="ECO:0008006" key="3">
    <source>
        <dbReference type="Google" id="ProtNLM"/>
    </source>
</evidence>
<accession>A0A1F6ANT5</accession>
<dbReference type="EMBL" id="MFJR01000010">
    <property type="protein sequence ID" value="OGG26356.1"/>
    <property type="molecule type" value="Genomic_DNA"/>
</dbReference>
<dbReference type="AlphaFoldDB" id="A0A1F6ANT5"/>
<sequence length="133" mass="15357">MKRIVYVLGNPLVDIDSLPIKLLPKLRRLCPVFNFEKLDPTEELSLLENNQDLLLIDSVIGIDKVTIFHDLDFFAYSPRVTVHDYDLPINLKLMQKLGKVKNFTIIGVPVKGDQNKILNEIINLLYTHLNFKK</sequence>
<organism evidence="1 2">
    <name type="scientific">Candidatus Gottesmanbacteria bacterium RIFCSPLOWO2_01_FULL_39_12b</name>
    <dbReference type="NCBI Taxonomy" id="1798388"/>
    <lineage>
        <taxon>Bacteria</taxon>
        <taxon>Candidatus Gottesmaniibacteriota</taxon>
    </lineage>
</organism>